<proteinExistence type="inferred from homology"/>
<dbReference type="Gene3D" id="3.30.160.390">
    <property type="entry name" value="Integrase, DNA-binding domain"/>
    <property type="match status" value="1"/>
</dbReference>
<dbReference type="GO" id="GO:0003677">
    <property type="term" value="F:DNA binding"/>
    <property type="evidence" value="ECO:0007669"/>
    <property type="project" value="InterPro"/>
</dbReference>
<dbReference type="Gene3D" id="1.10.443.10">
    <property type="entry name" value="Intergrase catalytic core"/>
    <property type="match status" value="1"/>
</dbReference>
<evidence type="ECO:0000313" key="5">
    <source>
        <dbReference type="EMBL" id="KDB50630.1"/>
    </source>
</evidence>
<evidence type="ECO:0000259" key="4">
    <source>
        <dbReference type="PROSITE" id="PS51898"/>
    </source>
</evidence>
<dbReference type="PANTHER" id="PTHR30629:SF2">
    <property type="entry name" value="PROPHAGE INTEGRASE INTS-RELATED"/>
    <property type="match status" value="1"/>
</dbReference>
<dbReference type="AlphaFoldDB" id="A0A059KGZ6"/>
<dbReference type="Proteomes" id="UP000026714">
    <property type="component" value="Unassembled WGS sequence"/>
</dbReference>
<reference evidence="5 6" key="1">
    <citation type="journal article" date="2014" name="FEMS Microbiol. Ecol.">
        <title>Sphaerotilus natans encrusted with nanoball-shaped Fe(III) oxide minerals formed by nitrate-reducing mixotrophic Fe(II) oxidation.</title>
        <authorList>
            <person name="Park S."/>
            <person name="Kim D.H."/>
            <person name="Lee J.H."/>
            <person name="Hur H.G."/>
        </authorList>
    </citation>
    <scope>NUCLEOTIDE SEQUENCE [LARGE SCALE GENOMIC DNA]</scope>
    <source>
        <strain evidence="5 6">DSM 6575</strain>
    </source>
</reference>
<dbReference type="EMBL" id="AZRA01000123">
    <property type="protein sequence ID" value="KDB50630.1"/>
    <property type="molecule type" value="Genomic_DNA"/>
</dbReference>
<dbReference type="GO" id="GO:0015074">
    <property type="term" value="P:DNA integration"/>
    <property type="evidence" value="ECO:0007669"/>
    <property type="project" value="UniProtKB-KW"/>
</dbReference>
<dbReference type="InterPro" id="IPR025166">
    <property type="entry name" value="Integrase_DNA_bind_dom"/>
</dbReference>
<keyword evidence="3" id="KW-0233">DNA recombination</keyword>
<comment type="similarity">
    <text evidence="1">Belongs to the 'phage' integrase family.</text>
</comment>
<evidence type="ECO:0000256" key="2">
    <source>
        <dbReference type="ARBA" id="ARBA00022908"/>
    </source>
</evidence>
<dbReference type="Pfam" id="PF13356">
    <property type="entry name" value="Arm-DNA-bind_3"/>
    <property type="match status" value="1"/>
</dbReference>
<dbReference type="PROSITE" id="PS51898">
    <property type="entry name" value="TYR_RECOMBINASE"/>
    <property type="match status" value="1"/>
</dbReference>
<organism evidence="5 6">
    <name type="scientific">Sphaerotilus natans subsp. natans DSM 6575</name>
    <dbReference type="NCBI Taxonomy" id="1286631"/>
    <lineage>
        <taxon>Bacteria</taxon>
        <taxon>Pseudomonadati</taxon>
        <taxon>Pseudomonadota</taxon>
        <taxon>Betaproteobacteria</taxon>
        <taxon>Burkholderiales</taxon>
        <taxon>Sphaerotilaceae</taxon>
        <taxon>Sphaerotilus</taxon>
    </lineage>
</organism>
<dbReference type="InterPro" id="IPR013762">
    <property type="entry name" value="Integrase-like_cat_sf"/>
</dbReference>
<dbReference type="InterPro" id="IPR011010">
    <property type="entry name" value="DNA_brk_join_enz"/>
</dbReference>
<dbReference type="InterPro" id="IPR002104">
    <property type="entry name" value="Integrase_catalytic"/>
</dbReference>
<comment type="caution">
    <text evidence="5">The sequence shown here is derived from an EMBL/GenBank/DDBJ whole genome shotgun (WGS) entry which is preliminary data.</text>
</comment>
<evidence type="ECO:0000256" key="3">
    <source>
        <dbReference type="ARBA" id="ARBA00023172"/>
    </source>
</evidence>
<evidence type="ECO:0000313" key="6">
    <source>
        <dbReference type="Proteomes" id="UP000026714"/>
    </source>
</evidence>
<keyword evidence="6" id="KW-1185">Reference proteome</keyword>
<dbReference type="RefSeq" id="WP_037485371.1">
    <property type="nucleotide sequence ID" value="NZ_AZRA01000123.1"/>
</dbReference>
<dbReference type="eggNOG" id="COG0582">
    <property type="taxonomic scope" value="Bacteria"/>
</dbReference>
<sequence length="447" mass="50647">MVFDARAAKMLAHGEHIVVPECPGLRLVATESRKSWIYRYRSPEDGRMRQIKLGEWPAMPIARAMALWDDARQQREAGIDLAKRRKEARAQEKLARQSARQPGTPARPGVAVTVLGLALQYAELYAKPRRKEKGYKELVRLVNSLLGDVGMLEPTEVTRGIAFDLIDRHSKERPVLAMSLRRELGSTWEWAIDSGRLPEDTPNWWRIVLKGKISSKGRVIDGVHQGAPVKRALSFREVGTILREMRFISPVIRDLLTLYLWTGCRGAEIVQMEGAEISRDERGALWWVIPRAKIKMARNPLAMDLRVPLIGRACEIVVARVEQYGQGYLFPARPGARIGHVAQKNVGVAVYNHAKRCRIRPELERMRWSVDDWAPHDLRRTVRTCLSSIGCSSDVAEAVLGHLPGGDEAVYDRHDYSESRREWLTKLVAEFERHEADPDAVMARPAA</sequence>
<name>A0A059KGZ6_9BURK</name>
<dbReference type="STRING" id="34103.SAMN05421778_101282"/>
<evidence type="ECO:0000256" key="1">
    <source>
        <dbReference type="ARBA" id="ARBA00008857"/>
    </source>
</evidence>
<dbReference type="PANTHER" id="PTHR30629">
    <property type="entry name" value="PROPHAGE INTEGRASE"/>
    <property type="match status" value="1"/>
</dbReference>
<accession>A0A059KGZ6</accession>
<keyword evidence="2" id="KW-0229">DNA integration</keyword>
<gene>
    <name evidence="5" type="ORF">X805_37650</name>
</gene>
<dbReference type="InterPro" id="IPR038488">
    <property type="entry name" value="Integrase_DNA-bd_sf"/>
</dbReference>
<protein>
    <recommendedName>
        <fullName evidence="4">Tyr recombinase domain-containing protein</fullName>
    </recommendedName>
</protein>
<dbReference type="InterPro" id="IPR050808">
    <property type="entry name" value="Phage_Integrase"/>
</dbReference>
<dbReference type="GO" id="GO:0006310">
    <property type="term" value="P:DNA recombination"/>
    <property type="evidence" value="ECO:0007669"/>
    <property type="project" value="UniProtKB-KW"/>
</dbReference>
<dbReference type="SUPFAM" id="SSF56349">
    <property type="entry name" value="DNA breaking-rejoining enzymes"/>
    <property type="match status" value="1"/>
</dbReference>
<feature type="domain" description="Tyr recombinase" evidence="4">
    <location>
        <begin position="228"/>
        <end position="424"/>
    </location>
</feature>
<dbReference type="Pfam" id="PF00589">
    <property type="entry name" value="Phage_integrase"/>
    <property type="match status" value="1"/>
</dbReference>